<dbReference type="SUPFAM" id="SSF46785">
    <property type="entry name" value="Winged helix' DNA-binding domain"/>
    <property type="match status" value="1"/>
</dbReference>
<dbReference type="AlphaFoldDB" id="A0AAU8DNT8"/>
<name>A0AAU8DNT8_9ACTN</name>
<dbReference type="InterPro" id="IPR043129">
    <property type="entry name" value="ATPase_NBD"/>
</dbReference>
<dbReference type="InterPro" id="IPR036390">
    <property type="entry name" value="WH_DNA-bd_sf"/>
</dbReference>
<reference evidence="3" key="1">
    <citation type="submission" date="2024-05" db="EMBL/GenBank/DDBJ databases">
        <authorList>
            <person name="Cai S.Y."/>
            <person name="Jin L.M."/>
            <person name="Li H.R."/>
        </authorList>
    </citation>
    <scope>NUCLEOTIDE SEQUENCE</scope>
    <source>
        <strain evidence="3">A5-74</strain>
    </source>
</reference>
<dbReference type="RefSeq" id="WP_353649274.1">
    <property type="nucleotide sequence ID" value="NZ_CP159218.1"/>
</dbReference>
<protein>
    <submittedName>
        <fullName evidence="3">ROK family transcriptional regulator</fullName>
    </submittedName>
</protein>
<dbReference type="GO" id="GO:0003700">
    <property type="term" value="F:DNA-binding transcription factor activity"/>
    <property type="evidence" value="ECO:0007669"/>
    <property type="project" value="InterPro"/>
</dbReference>
<dbReference type="EMBL" id="CP159218">
    <property type="protein sequence ID" value="XCG63659.1"/>
    <property type="molecule type" value="Genomic_DNA"/>
</dbReference>
<dbReference type="InterPro" id="IPR005471">
    <property type="entry name" value="Tscrpt_reg_IclR_N"/>
</dbReference>
<feature type="domain" description="HTH iclR-type" evidence="2">
    <location>
        <begin position="35"/>
        <end position="76"/>
    </location>
</feature>
<dbReference type="InterPro" id="IPR000600">
    <property type="entry name" value="ROK"/>
</dbReference>
<dbReference type="InterPro" id="IPR036388">
    <property type="entry name" value="WH-like_DNA-bd_sf"/>
</dbReference>
<dbReference type="Pfam" id="PF00480">
    <property type="entry name" value="ROK"/>
    <property type="match status" value="1"/>
</dbReference>
<evidence type="ECO:0000313" key="3">
    <source>
        <dbReference type="EMBL" id="XCG63659.1"/>
    </source>
</evidence>
<proteinExistence type="inferred from homology"/>
<comment type="similarity">
    <text evidence="1">Belongs to the ROK (NagC/XylR) family.</text>
</comment>
<dbReference type="Gene3D" id="3.30.420.40">
    <property type="match status" value="2"/>
</dbReference>
<dbReference type="Pfam" id="PF09339">
    <property type="entry name" value="HTH_IclR"/>
    <property type="match status" value="1"/>
</dbReference>
<evidence type="ECO:0000259" key="2">
    <source>
        <dbReference type="Pfam" id="PF09339"/>
    </source>
</evidence>
<dbReference type="PANTHER" id="PTHR18964">
    <property type="entry name" value="ROK (REPRESSOR, ORF, KINASE) FAMILY"/>
    <property type="match status" value="1"/>
</dbReference>
<accession>A0AAU8DNT8</accession>
<sequence>MTPDHAAAVPVVPVVAARRSADSPRVLREINDRVVLDLLLEHGPMTRGRVGQLSSLSKPTVSSLLTRLAQRGLVTTTGVAEGGPGPNARIYAVDPSAGHVLVLHVEQHGSVATLADITGAVVAAHAVEVPSRRASDPAEEARRAIDGVLAAAALPASAVRLLMIVTPGVIDPVTGRLRHARHLHGWEESGLPERLSAEFGMQVRYGNDVNLAAVAEGRSGAARGRSDYALLWLGRGVGLGLVLDGRVRLGAHGGAGEIGYLPVPGVEHPRVDRGGAGAFQQLVGGQGLRALAKRHGIRSSNVPEEVVRSALLAAESGGHALLAELAEGIAQGVSAVTALIDPGLLVIGGPVAAAGGAELVDLVRAAMAQWSFVRPEIVASQLAGDGVVAGAVEEAVREIRETVFGDAGAEQSSGTGA</sequence>
<dbReference type="Gene3D" id="1.10.10.10">
    <property type="entry name" value="Winged helix-like DNA-binding domain superfamily/Winged helix DNA-binding domain"/>
    <property type="match status" value="1"/>
</dbReference>
<dbReference type="SUPFAM" id="SSF53067">
    <property type="entry name" value="Actin-like ATPase domain"/>
    <property type="match status" value="1"/>
</dbReference>
<organism evidence="3">
    <name type="scientific">Nakamurella sp. A5-74</name>
    <dbReference type="NCBI Taxonomy" id="3158264"/>
    <lineage>
        <taxon>Bacteria</taxon>
        <taxon>Bacillati</taxon>
        <taxon>Actinomycetota</taxon>
        <taxon>Actinomycetes</taxon>
        <taxon>Nakamurellales</taxon>
        <taxon>Nakamurellaceae</taxon>
        <taxon>Nakamurella</taxon>
    </lineage>
</organism>
<evidence type="ECO:0000256" key="1">
    <source>
        <dbReference type="ARBA" id="ARBA00006479"/>
    </source>
</evidence>
<dbReference type="PANTHER" id="PTHR18964:SF149">
    <property type="entry name" value="BIFUNCTIONAL UDP-N-ACETYLGLUCOSAMINE 2-EPIMERASE_N-ACETYLMANNOSAMINE KINASE"/>
    <property type="match status" value="1"/>
</dbReference>
<gene>
    <name evidence="3" type="ORF">ABLG96_21155</name>
</gene>